<keyword evidence="8" id="KW-1185">Reference proteome</keyword>
<comment type="caution">
    <text evidence="7">The sequence shown here is derived from an EMBL/GenBank/DDBJ whole genome shotgun (WGS) entry which is preliminary data.</text>
</comment>
<dbReference type="PANTHER" id="PTHR43763">
    <property type="entry name" value="XAA-PRO AMINOPEPTIDASE 1"/>
    <property type="match status" value="1"/>
</dbReference>
<feature type="domain" description="Peptidase M24" evidence="4">
    <location>
        <begin position="327"/>
        <end position="537"/>
    </location>
</feature>
<dbReference type="InterPro" id="IPR029149">
    <property type="entry name" value="Creatin/AminoP/Spt16_N"/>
</dbReference>
<keyword evidence="2" id="KW-0479">Metal-binding</keyword>
<protein>
    <recommendedName>
        <fullName evidence="9">Aminopeptidase P family protein</fullName>
    </recommendedName>
</protein>
<evidence type="ECO:0000259" key="5">
    <source>
        <dbReference type="Pfam" id="PF01321"/>
    </source>
</evidence>
<dbReference type="Pfam" id="PF01321">
    <property type="entry name" value="Creatinase_N"/>
    <property type="match status" value="1"/>
</dbReference>
<dbReference type="InterPro" id="IPR000587">
    <property type="entry name" value="Creatinase_N"/>
</dbReference>
<dbReference type="CDD" id="cd01085">
    <property type="entry name" value="APP"/>
    <property type="match status" value="1"/>
</dbReference>
<feature type="domain" description="Creatinase N-terminal" evidence="5">
    <location>
        <begin position="21"/>
        <end position="141"/>
    </location>
</feature>
<evidence type="ECO:0000259" key="4">
    <source>
        <dbReference type="Pfam" id="PF00557"/>
    </source>
</evidence>
<name>A0ABQ4QY53_9HYPH</name>
<keyword evidence="3" id="KW-0378">Hydrolase</keyword>
<dbReference type="SUPFAM" id="SSF55920">
    <property type="entry name" value="Creatinase/aminopeptidase"/>
    <property type="match status" value="1"/>
</dbReference>
<feature type="domain" description="Peptidase M24 C-terminal" evidence="6">
    <location>
        <begin position="548"/>
        <end position="607"/>
    </location>
</feature>
<dbReference type="InterPro" id="IPR032416">
    <property type="entry name" value="Peptidase_M24_C"/>
</dbReference>
<reference evidence="7" key="2">
    <citation type="submission" date="2021-08" db="EMBL/GenBank/DDBJ databases">
        <authorList>
            <person name="Tani A."/>
            <person name="Ola A."/>
            <person name="Ogura Y."/>
            <person name="Katsura K."/>
            <person name="Hayashi T."/>
        </authorList>
    </citation>
    <scope>NUCLEOTIDE SEQUENCE</scope>
    <source>
        <strain evidence="7">KCTC 52305</strain>
    </source>
</reference>
<dbReference type="Pfam" id="PF16188">
    <property type="entry name" value="Peptidase_M24_C"/>
    <property type="match status" value="1"/>
</dbReference>
<dbReference type="Gene3D" id="3.90.230.10">
    <property type="entry name" value="Creatinase/methionine aminopeptidase superfamily"/>
    <property type="match status" value="1"/>
</dbReference>
<comment type="similarity">
    <text evidence="1">Belongs to the peptidase M24B family.</text>
</comment>
<evidence type="ECO:0008006" key="9">
    <source>
        <dbReference type="Google" id="ProtNLM"/>
    </source>
</evidence>
<dbReference type="Gene3D" id="3.40.350.10">
    <property type="entry name" value="Creatinase/prolidase N-terminal domain"/>
    <property type="match status" value="2"/>
</dbReference>
<organism evidence="7 8">
    <name type="scientific">Methylobacterium crusticola</name>
    <dbReference type="NCBI Taxonomy" id="1697972"/>
    <lineage>
        <taxon>Bacteria</taxon>
        <taxon>Pseudomonadati</taxon>
        <taxon>Pseudomonadota</taxon>
        <taxon>Alphaproteobacteria</taxon>
        <taxon>Hyphomicrobiales</taxon>
        <taxon>Methylobacteriaceae</taxon>
        <taxon>Methylobacterium</taxon>
    </lineage>
</organism>
<dbReference type="InterPro" id="IPR036005">
    <property type="entry name" value="Creatinase/aminopeptidase-like"/>
</dbReference>
<dbReference type="Pfam" id="PF16189">
    <property type="entry name" value="Creatinase_N_2"/>
    <property type="match status" value="1"/>
</dbReference>
<dbReference type="Proteomes" id="UP001055167">
    <property type="component" value="Unassembled WGS sequence"/>
</dbReference>
<reference evidence="7" key="1">
    <citation type="journal article" date="2021" name="Front. Microbiol.">
        <title>Comprehensive Comparative Genomics and Phenotyping of Methylobacterium Species.</title>
        <authorList>
            <person name="Alessa O."/>
            <person name="Ogura Y."/>
            <person name="Fujitani Y."/>
            <person name="Takami H."/>
            <person name="Hayashi T."/>
            <person name="Sahin N."/>
            <person name="Tani A."/>
        </authorList>
    </citation>
    <scope>NUCLEOTIDE SEQUENCE</scope>
    <source>
        <strain evidence="7">KCTC 52305</strain>
    </source>
</reference>
<sequence>MTETARFQSFDDPSHREGAARIAALRAAMAQRGVTGFVVPRADEHQSEYVPPHAERLAWLTGFTGSAGTAIVLADRAALVVDGRYTLQAAEQVDTGVITPVPLAETSAEAWIEQNLPAGGVLAYDPWLHTPDGLARIERAAAAAGGCAEPTSLNLVDLVWIDRPPAPRGPVVPYPAAFAGEDAQAKLARVREALAKGRHDALVVSDPHNLAWLFNLRGSDVPHTPLPLGYALIRREGRPLLFLDAAKVTPEAAAAVEALAERSGPEDLPGALDALGAAKARVRLDAATGAVALRRRIEAAGGRVDVGPDPITAMKAVKNAAEIAGSRSAHARDGAAVTRFLAWLGREAPQGGVSEIAAVARLEAFRAEANDLREVAFPTISGSGPNGAIVHYRVTRGTDRTVRPGELFLIDSGAQYLDGTTDITRTVAVGPPTDEMRDRFTRVLRGHIAIATALFPRGTTGAQLDSFARRPLWEAGLDFDHGTGHGVGAFLSVHEGPQRIAKTGTAALQPGMIVSNEPGYYRAGAFGIRIENLVLVEAREVAGAERPTLGFETLTLAPIDRALVVPGMLTDPEAAWLDAYHARVRETLSRLVDDATRAWLAEATRPIRG</sequence>
<dbReference type="InterPro" id="IPR033740">
    <property type="entry name" value="Pept_M24B"/>
</dbReference>
<evidence type="ECO:0000313" key="8">
    <source>
        <dbReference type="Proteomes" id="UP001055167"/>
    </source>
</evidence>
<dbReference type="InterPro" id="IPR050422">
    <property type="entry name" value="X-Pro_aminopeptidase_P"/>
</dbReference>
<gene>
    <name evidence="7" type="ORF">OPKNFCMD_2970</name>
</gene>
<evidence type="ECO:0000256" key="3">
    <source>
        <dbReference type="ARBA" id="ARBA00022801"/>
    </source>
</evidence>
<dbReference type="EMBL" id="BPQH01000008">
    <property type="protein sequence ID" value="GJD50233.1"/>
    <property type="molecule type" value="Genomic_DNA"/>
</dbReference>
<accession>A0ABQ4QY53</accession>
<dbReference type="PANTHER" id="PTHR43763:SF6">
    <property type="entry name" value="XAA-PRO AMINOPEPTIDASE 1"/>
    <property type="match status" value="1"/>
</dbReference>
<dbReference type="Pfam" id="PF00557">
    <property type="entry name" value="Peptidase_M24"/>
    <property type="match status" value="1"/>
</dbReference>
<proteinExistence type="inferred from homology"/>
<dbReference type="RefSeq" id="WP_128561824.1">
    <property type="nucleotide sequence ID" value="NZ_BPQH01000008.1"/>
</dbReference>
<dbReference type="InterPro" id="IPR000994">
    <property type="entry name" value="Pept_M24"/>
</dbReference>
<evidence type="ECO:0000256" key="1">
    <source>
        <dbReference type="ARBA" id="ARBA00008766"/>
    </source>
</evidence>
<evidence type="ECO:0000313" key="7">
    <source>
        <dbReference type="EMBL" id="GJD50233.1"/>
    </source>
</evidence>
<dbReference type="SUPFAM" id="SSF53092">
    <property type="entry name" value="Creatinase/prolidase N-terminal domain"/>
    <property type="match status" value="2"/>
</dbReference>
<evidence type="ECO:0000259" key="6">
    <source>
        <dbReference type="Pfam" id="PF16188"/>
    </source>
</evidence>
<evidence type="ECO:0000256" key="2">
    <source>
        <dbReference type="ARBA" id="ARBA00022723"/>
    </source>
</evidence>